<dbReference type="Pfam" id="PF00440">
    <property type="entry name" value="TetR_N"/>
    <property type="match status" value="1"/>
</dbReference>
<organism evidence="4 5">
    <name type="scientific">Kribbella voronezhensis</name>
    <dbReference type="NCBI Taxonomy" id="2512212"/>
    <lineage>
        <taxon>Bacteria</taxon>
        <taxon>Bacillati</taxon>
        <taxon>Actinomycetota</taxon>
        <taxon>Actinomycetes</taxon>
        <taxon>Propionibacteriales</taxon>
        <taxon>Kribbellaceae</taxon>
        <taxon>Kribbella</taxon>
    </lineage>
</organism>
<gene>
    <name evidence="4" type="ORF">EV138_4100</name>
</gene>
<dbReference type="EMBL" id="SOCE01000001">
    <property type="protein sequence ID" value="TDU90509.1"/>
    <property type="molecule type" value="Genomic_DNA"/>
</dbReference>
<keyword evidence="1 2" id="KW-0238">DNA-binding</keyword>
<accession>A0A4R7TFC0</accession>
<sequence length="199" mass="22211">MAWRFAHTKRYGMFSGMATKVDWLNAGLRLLADEGAPAVTIDRLTTELGLSKGSYYHHFHGVGGFRTALLEHFEALFTTRLIDTVEEDPEATAEVKLVRLMELVLAGPEDSKLEIAVRAWALQDGEARQAQERVDRTRTQYLQKLCRGLESSLIGPDQLAELLYLILIGAEQVLPPLSSDRLRALYADTLRLATGKSLL</sequence>
<evidence type="ECO:0000313" key="4">
    <source>
        <dbReference type="EMBL" id="TDU90509.1"/>
    </source>
</evidence>
<keyword evidence="5" id="KW-1185">Reference proteome</keyword>
<comment type="caution">
    <text evidence="4">The sequence shown here is derived from an EMBL/GenBank/DDBJ whole genome shotgun (WGS) entry which is preliminary data.</text>
</comment>
<evidence type="ECO:0000256" key="1">
    <source>
        <dbReference type="ARBA" id="ARBA00023125"/>
    </source>
</evidence>
<feature type="DNA-binding region" description="H-T-H motif" evidence="2">
    <location>
        <begin position="40"/>
        <end position="59"/>
    </location>
</feature>
<evidence type="ECO:0000313" key="5">
    <source>
        <dbReference type="Proteomes" id="UP000295151"/>
    </source>
</evidence>
<name>A0A4R7TFC0_9ACTN</name>
<proteinExistence type="predicted"/>
<evidence type="ECO:0000256" key="2">
    <source>
        <dbReference type="PROSITE-ProRule" id="PRU00335"/>
    </source>
</evidence>
<dbReference type="GO" id="GO:0003677">
    <property type="term" value="F:DNA binding"/>
    <property type="evidence" value="ECO:0007669"/>
    <property type="project" value="UniProtKB-UniRule"/>
</dbReference>
<dbReference type="PROSITE" id="PS50977">
    <property type="entry name" value="HTH_TETR_2"/>
    <property type="match status" value="1"/>
</dbReference>
<dbReference type="AlphaFoldDB" id="A0A4R7TFC0"/>
<dbReference type="InterPro" id="IPR009057">
    <property type="entry name" value="Homeodomain-like_sf"/>
</dbReference>
<dbReference type="Proteomes" id="UP000295151">
    <property type="component" value="Unassembled WGS sequence"/>
</dbReference>
<evidence type="ECO:0000259" key="3">
    <source>
        <dbReference type="PROSITE" id="PS50977"/>
    </source>
</evidence>
<dbReference type="Gene3D" id="1.10.357.10">
    <property type="entry name" value="Tetracycline Repressor, domain 2"/>
    <property type="match status" value="1"/>
</dbReference>
<dbReference type="InterPro" id="IPR001647">
    <property type="entry name" value="HTH_TetR"/>
</dbReference>
<dbReference type="SUPFAM" id="SSF46689">
    <property type="entry name" value="Homeodomain-like"/>
    <property type="match status" value="1"/>
</dbReference>
<protein>
    <submittedName>
        <fullName evidence="4">TetR family transcriptional regulator</fullName>
    </submittedName>
</protein>
<reference evidence="4 5" key="1">
    <citation type="submission" date="2019-03" db="EMBL/GenBank/DDBJ databases">
        <title>Genomic Encyclopedia of Type Strains, Phase III (KMG-III): the genomes of soil and plant-associated and newly described type strains.</title>
        <authorList>
            <person name="Whitman W."/>
        </authorList>
    </citation>
    <scope>NUCLEOTIDE SEQUENCE [LARGE SCALE GENOMIC DNA]</scope>
    <source>
        <strain evidence="4 5">VKM Ac-2575</strain>
    </source>
</reference>
<feature type="domain" description="HTH tetR-type" evidence="3">
    <location>
        <begin position="17"/>
        <end position="77"/>
    </location>
</feature>